<keyword evidence="6 8" id="KW-1133">Transmembrane helix</keyword>
<dbReference type="EMBL" id="JARK01000101">
    <property type="protein sequence ID" value="EYC43178.1"/>
    <property type="molecule type" value="Genomic_DNA"/>
</dbReference>
<keyword evidence="7 8" id="KW-0472">Membrane</keyword>
<evidence type="ECO:0000256" key="6">
    <source>
        <dbReference type="ARBA" id="ARBA00022989"/>
    </source>
</evidence>
<evidence type="ECO:0000256" key="3">
    <source>
        <dbReference type="ARBA" id="ARBA00018306"/>
    </source>
</evidence>
<dbReference type="PANTHER" id="PTHR16318">
    <property type="entry name" value="GAMMA-SECRETASE SUBUNIT PEN-2"/>
    <property type="match status" value="1"/>
</dbReference>
<evidence type="ECO:0000313" key="10">
    <source>
        <dbReference type="Proteomes" id="UP000024635"/>
    </source>
</evidence>
<protein>
    <recommendedName>
        <fullName evidence="3">Gamma-secretase subunit PEN-2</fullName>
    </recommendedName>
</protein>
<dbReference type="GO" id="GO:0007220">
    <property type="term" value="P:Notch receptor processing"/>
    <property type="evidence" value="ECO:0007669"/>
    <property type="project" value="TreeGrafter"/>
</dbReference>
<evidence type="ECO:0000256" key="8">
    <source>
        <dbReference type="SAM" id="Phobius"/>
    </source>
</evidence>
<dbReference type="InterPro" id="IPR019379">
    <property type="entry name" value="Gamma_Secretase_Asp_P_PEN2"/>
</dbReference>
<dbReference type="Pfam" id="PF10251">
    <property type="entry name" value="PEN-2"/>
    <property type="match status" value="1"/>
</dbReference>
<name>A0A016WVY7_9BILA</name>
<feature type="transmembrane region" description="Helical" evidence="8">
    <location>
        <begin position="58"/>
        <end position="78"/>
    </location>
</feature>
<evidence type="ECO:0000256" key="7">
    <source>
        <dbReference type="ARBA" id="ARBA00023136"/>
    </source>
</evidence>
<keyword evidence="4 8" id="KW-0812">Transmembrane</keyword>
<evidence type="ECO:0000256" key="5">
    <source>
        <dbReference type="ARBA" id="ARBA00022976"/>
    </source>
</evidence>
<accession>A0A016WVY7</accession>
<evidence type="ECO:0000313" key="9">
    <source>
        <dbReference type="EMBL" id="EYC43178.1"/>
    </source>
</evidence>
<reference evidence="10" key="1">
    <citation type="journal article" date="2015" name="Nat. Genet.">
        <title>The genome and transcriptome of the zoonotic hookworm Ancylostoma ceylanicum identify infection-specific gene families.</title>
        <authorList>
            <person name="Schwarz E.M."/>
            <person name="Hu Y."/>
            <person name="Antoshechkin I."/>
            <person name="Miller M.M."/>
            <person name="Sternberg P.W."/>
            <person name="Aroian R.V."/>
        </authorList>
    </citation>
    <scope>NUCLEOTIDE SEQUENCE</scope>
    <source>
        <strain evidence="10">HY135</strain>
    </source>
</reference>
<dbReference type="GO" id="GO:0007219">
    <property type="term" value="P:Notch signaling pathway"/>
    <property type="evidence" value="ECO:0007669"/>
    <property type="project" value="UniProtKB-KW"/>
</dbReference>
<proteinExistence type="inferred from homology"/>
<dbReference type="PANTHER" id="PTHR16318:SF0">
    <property type="entry name" value="GAMMA-SECRETASE SUBUNIT PEN-2"/>
    <property type="match status" value="1"/>
</dbReference>
<evidence type="ECO:0000256" key="1">
    <source>
        <dbReference type="ARBA" id="ARBA00004141"/>
    </source>
</evidence>
<sequence>MDKSKMSETTKVDLCRKYFIIGLFCLPLVWLTNFIWFFGEAFCRPSSSCNHTIRKYVVLSGLGVIFWFIVIFSWEFVFQPSASHHIARMSTVRERICQMETCVTAAVVDDHEQVEEYFPVYFTFQTYRRQGLVWADYLTFIFPVGRV</sequence>
<dbReference type="OrthoDB" id="524898at2759"/>
<dbReference type="STRING" id="53326.A0A016WVY7"/>
<dbReference type="GO" id="GO:0070765">
    <property type="term" value="C:gamma-secretase complex"/>
    <property type="evidence" value="ECO:0007669"/>
    <property type="project" value="TreeGrafter"/>
</dbReference>
<comment type="subcellular location">
    <subcellularLocation>
        <location evidence="1">Membrane</location>
        <topology evidence="1">Multi-pass membrane protein</topology>
    </subcellularLocation>
</comment>
<comment type="caution">
    <text evidence="9">The sequence shown here is derived from an EMBL/GenBank/DDBJ whole genome shotgun (WGS) entry which is preliminary data.</text>
</comment>
<dbReference type="Proteomes" id="UP000024635">
    <property type="component" value="Unassembled WGS sequence"/>
</dbReference>
<evidence type="ECO:0000256" key="4">
    <source>
        <dbReference type="ARBA" id="ARBA00022692"/>
    </source>
</evidence>
<feature type="transmembrane region" description="Helical" evidence="8">
    <location>
        <begin position="20"/>
        <end position="38"/>
    </location>
</feature>
<keyword evidence="10" id="KW-1185">Reference proteome</keyword>
<gene>
    <name evidence="9" type="primary">Acey_s0501.g2603</name>
    <name evidence="9" type="synonym">Acey-pen-2</name>
    <name evidence="9" type="ORF">Y032_0501g2603</name>
</gene>
<evidence type="ECO:0000256" key="2">
    <source>
        <dbReference type="ARBA" id="ARBA00009607"/>
    </source>
</evidence>
<dbReference type="AlphaFoldDB" id="A0A016WVY7"/>
<comment type="similarity">
    <text evidence="2">Belongs to the PEN-2 family.</text>
</comment>
<keyword evidence="5" id="KW-0914">Notch signaling pathway</keyword>
<organism evidence="9 10">
    <name type="scientific">Ancylostoma ceylanicum</name>
    <dbReference type="NCBI Taxonomy" id="53326"/>
    <lineage>
        <taxon>Eukaryota</taxon>
        <taxon>Metazoa</taxon>
        <taxon>Ecdysozoa</taxon>
        <taxon>Nematoda</taxon>
        <taxon>Chromadorea</taxon>
        <taxon>Rhabditida</taxon>
        <taxon>Rhabditina</taxon>
        <taxon>Rhabditomorpha</taxon>
        <taxon>Strongyloidea</taxon>
        <taxon>Ancylostomatidae</taxon>
        <taxon>Ancylostomatinae</taxon>
        <taxon>Ancylostoma</taxon>
    </lineage>
</organism>